<evidence type="ECO:0000256" key="1">
    <source>
        <dbReference type="SAM" id="MobiDB-lite"/>
    </source>
</evidence>
<evidence type="ECO:0000313" key="4">
    <source>
        <dbReference type="EMBL" id="SDX67460.1"/>
    </source>
</evidence>
<gene>
    <name evidence="4" type="ORF">SAMN05444336_10869</name>
</gene>
<dbReference type="PROSITE" id="PS51208">
    <property type="entry name" value="AUTOTRANSPORTER"/>
    <property type="match status" value="1"/>
</dbReference>
<feature type="compositionally biased region" description="Gly residues" evidence="1">
    <location>
        <begin position="490"/>
        <end position="507"/>
    </location>
</feature>
<keyword evidence="5" id="KW-1185">Reference proteome</keyword>
<dbReference type="STRING" id="356660.SAMN05444336_10869"/>
<name>A0A1H3DM88_9RHOB</name>
<dbReference type="InterPro" id="IPR036709">
    <property type="entry name" value="Autotransporte_beta_dom_sf"/>
</dbReference>
<evidence type="ECO:0000256" key="2">
    <source>
        <dbReference type="SAM" id="SignalP"/>
    </source>
</evidence>
<sequence>MGGRHSMRSNHPGAVRGAHAQTIRNLLMGSCAAPALALAAAPALAQQPSPYACTPISSGGASCSIPEGASTSGFQELYTGADGVDNHDPDAPTAAGYSLSSMATINLSAGQFATLGIRSRGGLGSTDPDDAGQSGDGGAVTVTNAAEGVISVADLTFNADAGDSLSVGLWDDGGVIHGIYAASVGGNGADAREQTIGGGDGGRGGDGGEATAVNQGFVEVAPFGALEGGAGRVGAIAMTVTSASGTGGQRDGTDGEDPQGGGAGDAKAVYATNSGVLQVCSPAGCAGDPSGTALSTLAAGIYAESISGHGADPTSSGGNGGSVSVTNSGEIDVVTPVDPAGAAWGIHAASHAGYAAIDSKSGNVPGGPGGSSKHLEIVHSGAITVNAGDFDTPVADQIERVCADGSTCLVDETPALANQSAGILAVSLGAWAGAGKLGADGEDGGDGGDASTNADSSGLQTTTLDLQAGSSVDVTGDNVLGVAVLLQGGGGGRSQANGTNGGDGGDTAGIEVNARATGAISTDGDGAIGLIARTQGGPGGPARNPSGIVDFTNDAAGQGGDAGDIVLYGDNPGSQNFAITTRGDRAIGVALQSLSGSGGGGSEGYSIISTGELDGGRGGAAGTVNFSNAISIDTDGRGAHGMVLQSIAGGGGDLSDQGGLISVAGSGGTGEPGGGAQFYAYGSAIRTAGDASAGLVAQSIGGGGGDVVGSLAGDGDQGASFGVFSVGGQGGDGGAGGEVIAQINSETSITTTGRYAYGALLQSVGGGGGNGGDVFALSTRLPVAAVGGDGAVAGDGGSVSFWSGDDGTGTQRISTAGDNAHGLLAQSIGGGGGAGGDARADSFGLGALSAVAIAGGGESGGAGGAVTIQAEDLAIVTQGMHARGLVAHSLGGGGGAGGSASAVDVSFGLATSVGVGGKGGEGGGGGVAYLSLDQTSITTGAANDPEGSVNAHGLVAQSIGGGGGLGGSGAALSYAADLPIPETDANIAIAGAAGVGGAGGSGGAGDTVEVALTAAAITTHGDGAHGVLAHSIGGGGGDGGDGSSMAAASLLLDKIKETVGGVLPDSGESGEGGEGGEEEAGGVSINASVSVSVGGTGGYGGAGGLVDLAFNSGTLIETFGPSADAALGQSVGGGGGNGGIASPSTKKFGEGAGVKTSIAVGGRGALIGANGGALYADVAEGATLRTHGEGSRGLVLQSIGGGGGTSQTTSVSFTSKLTDAIVAQLGGLKAPRLTVGVGMTGGAGGAGGVVSWADVDGVIETFGADADGVLAQSIGGGGGLGGSFGGNGEDEEGERTPLEFGLELQEIKEQIERPWALNVNVGGTGGTGGPGANFAVDGAETSSLKMPTVTGSVITHGDFSDGIVLQSIGGGGGAGGAAVPHDSIGILDLSLRVGGTGGSGGAGGQVGIRLDQTAQISTDGFGAHGVLLQSIGGGGGMGGSGSRLIANLGIEADTPEPAEENTSEVTGAVPTNDDAAFDLLDPETLYGDGNASLPAAVVRLGIGASGAGGAGASAARAEANGTAGNLIRTAGFNAFGLTAQSVGGGGGMGGVGTAPLTAAEVGVETIDPDDRQAFADTFNALFRGAHLDFIAGGDGGRGGNGSSAVAQGVFDVATLGPRSLGVLVQSVGGGGGAAGIEGARLLRQGSDGTNGSGGAVRATLDAGGAVSTAGIGSHAVVTQSVAGGGGTTLASLAYGAAVRRYDPDLPPSEALDLAFELGLGSGATAGNGVGGVATLDLSAAINTTGDHAYGAIVQSIGAGGGVVSLTPAEIDRETTTAVSSGTVTLGTHTGCANVPDCSGASQVAATLRGAARIQTTGAGSRGAVAQTVQSGGGVATGFELLQRPSAGEGDAVSVTVGVQGGFPLRYSATPSTLTQSGTVTTLGADADGVLFQVIGGGGGVLGSSGGGSATVDGNGMAAAPAAIDRTADATDYEMTISLGHQGADGGAQDNMAEATLGGTITTYGDFAEAAIAQSISGGGGVAGLSHDPTSAAQADLSIRVGADGITDGVNSLMQAAVNSSVLTPFLDSDRPGGVLTATVSGATYATAGLGANGVVVQQLQGGGGIAASGSRSVRAVKETNAQGEARLGLTVGGDYGGVDGGADVSLNVGGGATISTAGDAALGVIVQNIVGGGGIGAIGSSVRDSDGSAGANLIDVSVGGSNTTGASNKETFQQGTPSEYDYLPLSGATEVTFSDAVIVTAGDLSTGLLAQSIGGGGGVAVAPSSGLRSVSVGTTGGQFGYGGRIDFTLGGDAAAETAVSTSGFAARGIVVQSISNGGGLFAGAAAGDDWAVDAAPVRLGATGATEGYGDMVIGTVSARVSTQGMFADGVVIQSIGGGGGIADLASDGDAPGGVNLALGQSAGQGNSGAVSVTPTADGLNNGIDTSGDGAYGLVAQSIGGGGGIAGHQGSTASTTLTLGASASSGPQNAEVAAVRFSIASQHPLVGNSIDHVITLGDDAHGIVAQSIGGGGGIARTVGVASGGDAALTLGGTAQGQPASAGAAVVDTFARVVTGGDRAFGIVAQSIGGGGGIASAGAASEIASVSLGASATGSGALDGGDVVVEMGNPDGCGFDDLSACSGTLGRGAHGVIAQSIGGGGGIGGDLTFINSVALTYDDGDGYLPDFVGKGGRGASGEVDIYIGTVLTTDGEAAFGVIAQSIAGGGGLAGSRQGFYAGKSSSADPANKAGLVSVQVDTDSGVITNGATSVAILAQSLGDDFATQSLDIYLDGMVSGGSGDFAVGVLAHGGNSDNRMHVDDDGLLTALSGSAFNYRGASNDANSAFTIVNDGTIDGLVGARYANGEIYYTADGSTLTQLAGPASARLSAPAATLINRRSGVITGATRYEADVTNRGTLIVGDAGRMDRLAIAGHFEQSDSGVILADINPTAGKGDVLAVAGDVRLDGALRVSPRTLTAGAEHRILEVEGAVTGRFDSVSSNLFSFAQTADEDGLILRADSARIADVEGLGASEAAAAGYLEDLFSAGDAAFARFFGQLDEAAGTGDLGSVLSGMTLGASLAGEAATFELARDRFDALLGFDAPGVRAVGDARGRLRMLASGRNLDQDADGAGAGYEGEIHTTGFAAEQRISADWSISGAVGYESTNLGSGVGRGSVDGGAGFLGLGATRDMGAFSFSAAATLGYAEFDTDRMAGQFSPGVAKAEHSALSLGARLRASWTRDFAGGYLRPMVDLDLIHVSSDGYVETGAGLQSLRVAGSEATAFVATPAIEAGTTRALGEGLGLRAWARAGVSLSTLDAYDASARFAADASGQPGFSNAVATSQAVGRIGAGVSLLRGETMDVGLRYEGAFADGYAGHTGGINLTIRF</sequence>
<feature type="signal peptide" evidence="2">
    <location>
        <begin position="1"/>
        <end position="45"/>
    </location>
</feature>
<feature type="region of interest" description="Disordered" evidence="1">
    <location>
        <begin position="120"/>
        <end position="139"/>
    </location>
</feature>
<dbReference type="InterPro" id="IPR005546">
    <property type="entry name" value="Autotransporte_beta"/>
</dbReference>
<evidence type="ECO:0000259" key="3">
    <source>
        <dbReference type="PROSITE" id="PS51208"/>
    </source>
</evidence>
<feature type="chain" id="PRO_5011433386" description="Autotransporter domain-containing protein" evidence="2">
    <location>
        <begin position="46"/>
        <end position="3324"/>
    </location>
</feature>
<keyword evidence="2" id="KW-0732">Signal</keyword>
<dbReference type="SUPFAM" id="SSF103515">
    <property type="entry name" value="Autotransporter"/>
    <property type="match status" value="1"/>
</dbReference>
<reference evidence="4 5" key="1">
    <citation type="submission" date="2016-10" db="EMBL/GenBank/DDBJ databases">
        <authorList>
            <person name="de Groot N.N."/>
        </authorList>
    </citation>
    <scope>NUCLEOTIDE SEQUENCE [LARGE SCALE GENOMIC DNA]</scope>
    <source>
        <strain evidence="4 5">DSM 17890</strain>
    </source>
</reference>
<feature type="region of interest" description="Disordered" evidence="1">
    <location>
        <begin position="1061"/>
        <end position="1081"/>
    </location>
</feature>
<feature type="domain" description="Autotransporter" evidence="3">
    <location>
        <begin position="3045"/>
        <end position="3324"/>
    </location>
</feature>
<feature type="region of interest" description="Disordered" evidence="1">
    <location>
        <begin position="490"/>
        <end position="509"/>
    </location>
</feature>
<organism evidence="4 5">
    <name type="scientific">Albimonas donghaensis</name>
    <dbReference type="NCBI Taxonomy" id="356660"/>
    <lineage>
        <taxon>Bacteria</taxon>
        <taxon>Pseudomonadati</taxon>
        <taxon>Pseudomonadota</taxon>
        <taxon>Alphaproteobacteria</taxon>
        <taxon>Rhodobacterales</taxon>
        <taxon>Paracoccaceae</taxon>
        <taxon>Albimonas</taxon>
    </lineage>
</organism>
<proteinExistence type="predicted"/>
<evidence type="ECO:0000313" key="5">
    <source>
        <dbReference type="Proteomes" id="UP000199118"/>
    </source>
</evidence>
<dbReference type="SMART" id="SM00869">
    <property type="entry name" value="Autotransporter"/>
    <property type="match status" value="1"/>
</dbReference>
<protein>
    <recommendedName>
        <fullName evidence="3">Autotransporter domain-containing protein</fullName>
    </recommendedName>
</protein>
<feature type="region of interest" description="Disordered" evidence="1">
    <location>
        <begin position="242"/>
        <end position="265"/>
    </location>
</feature>
<dbReference type="Proteomes" id="UP000199118">
    <property type="component" value="Unassembled WGS sequence"/>
</dbReference>
<accession>A0A1H3DM88</accession>
<dbReference type="EMBL" id="FNMZ01000008">
    <property type="protein sequence ID" value="SDX67460.1"/>
    <property type="molecule type" value="Genomic_DNA"/>
</dbReference>